<feature type="region of interest" description="Disordered" evidence="1">
    <location>
        <begin position="83"/>
        <end position="102"/>
    </location>
</feature>
<feature type="compositionally biased region" description="Basic residues" evidence="1">
    <location>
        <begin position="89"/>
        <end position="102"/>
    </location>
</feature>
<evidence type="ECO:0000256" key="1">
    <source>
        <dbReference type="SAM" id="MobiDB-lite"/>
    </source>
</evidence>
<comment type="caution">
    <text evidence="2">The sequence shown here is derived from an EMBL/GenBank/DDBJ whole genome shotgun (WGS) entry which is preliminary data.</text>
</comment>
<evidence type="ECO:0000313" key="3">
    <source>
        <dbReference type="Proteomes" id="UP001054837"/>
    </source>
</evidence>
<feature type="region of interest" description="Disordered" evidence="1">
    <location>
        <begin position="1"/>
        <end position="27"/>
    </location>
</feature>
<proteinExistence type="predicted"/>
<dbReference type="EMBL" id="BPLQ01014297">
    <property type="protein sequence ID" value="GIY78983.1"/>
    <property type="molecule type" value="Genomic_DNA"/>
</dbReference>
<accession>A0AAV4W9D5</accession>
<gene>
    <name evidence="2" type="ORF">CDAR_246361</name>
</gene>
<dbReference type="AlphaFoldDB" id="A0AAV4W9D5"/>
<protein>
    <submittedName>
        <fullName evidence="2">Uncharacterized protein</fullName>
    </submittedName>
</protein>
<keyword evidence="3" id="KW-1185">Reference proteome</keyword>
<sequence length="102" mass="12067">MGRSPPTQENKKIKDKKRTKDAAHANAPSLRKRLLTRKLRWWLRFLRRVVAKFMVSFEFGERDASFLRGDIIVLYEAAASSRSPDQQRLKRREKGVLRTNRK</sequence>
<evidence type="ECO:0000313" key="2">
    <source>
        <dbReference type="EMBL" id="GIY78983.1"/>
    </source>
</evidence>
<dbReference type="Proteomes" id="UP001054837">
    <property type="component" value="Unassembled WGS sequence"/>
</dbReference>
<reference evidence="2 3" key="1">
    <citation type="submission" date="2021-06" db="EMBL/GenBank/DDBJ databases">
        <title>Caerostris darwini draft genome.</title>
        <authorList>
            <person name="Kono N."/>
            <person name="Arakawa K."/>
        </authorList>
    </citation>
    <scope>NUCLEOTIDE SEQUENCE [LARGE SCALE GENOMIC DNA]</scope>
</reference>
<name>A0AAV4W9D5_9ARAC</name>
<organism evidence="2 3">
    <name type="scientific">Caerostris darwini</name>
    <dbReference type="NCBI Taxonomy" id="1538125"/>
    <lineage>
        <taxon>Eukaryota</taxon>
        <taxon>Metazoa</taxon>
        <taxon>Ecdysozoa</taxon>
        <taxon>Arthropoda</taxon>
        <taxon>Chelicerata</taxon>
        <taxon>Arachnida</taxon>
        <taxon>Araneae</taxon>
        <taxon>Araneomorphae</taxon>
        <taxon>Entelegynae</taxon>
        <taxon>Araneoidea</taxon>
        <taxon>Araneidae</taxon>
        <taxon>Caerostris</taxon>
    </lineage>
</organism>